<proteinExistence type="predicted"/>
<dbReference type="AlphaFoldDB" id="A0A4R6EDR6"/>
<reference evidence="1 2" key="1">
    <citation type="submission" date="2019-03" db="EMBL/GenBank/DDBJ databases">
        <title>Genomic Encyclopedia of Type Strains, Phase IV (KMG-IV): sequencing the most valuable type-strain genomes for metagenomic binning, comparative biology and taxonomic classification.</title>
        <authorList>
            <person name="Goeker M."/>
        </authorList>
    </citation>
    <scope>NUCLEOTIDE SEQUENCE [LARGE SCALE GENOMIC DNA]</scope>
    <source>
        <strain evidence="1 2">DSM 12121</strain>
    </source>
</reference>
<gene>
    <name evidence="1" type="ORF">C7389_102271</name>
</gene>
<accession>A0A4R6EDR6</accession>
<dbReference type="RefSeq" id="WP_133588690.1">
    <property type="nucleotide sequence ID" value="NZ_SNVV01000002.1"/>
</dbReference>
<dbReference type="InterPro" id="IPR025449">
    <property type="entry name" value="JetB"/>
</dbReference>
<protein>
    <submittedName>
        <fullName evidence="1">Uncharacterized protein DUF4194</fullName>
    </submittedName>
</protein>
<keyword evidence="2" id="KW-1185">Reference proteome</keyword>
<dbReference type="Proteomes" id="UP000295129">
    <property type="component" value="Unassembled WGS sequence"/>
</dbReference>
<organism evidence="1 2">
    <name type="scientific">Azoarcus indigens</name>
    <dbReference type="NCBI Taxonomy" id="29545"/>
    <lineage>
        <taxon>Bacteria</taxon>
        <taxon>Pseudomonadati</taxon>
        <taxon>Pseudomonadota</taxon>
        <taxon>Betaproteobacteria</taxon>
        <taxon>Rhodocyclales</taxon>
        <taxon>Zoogloeaceae</taxon>
        <taxon>Azoarcus</taxon>
    </lineage>
</organism>
<dbReference type="Pfam" id="PF13835">
    <property type="entry name" value="DUF4194"/>
    <property type="match status" value="1"/>
</dbReference>
<name>A0A4R6EDR6_9RHOO</name>
<comment type="caution">
    <text evidence="1">The sequence shown here is derived from an EMBL/GenBank/DDBJ whole genome shotgun (WGS) entry which is preliminary data.</text>
</comment>
<evidence type="ECO:0000313" key="1">
    <source>
        <dbReference type="EMBL" id="TDN56335.1"/>
    </source>
</evidence>
<dbReference type="OrthoDB" id="5800855at2"/>
<evidence type="ECO:0000313" key="2">
    <source>
        <dbReference type="Proteomes" id="UP000295129"/>
    </source>
</evidence>
<dbReference type="EMBL" id="SNVV01000002">
    <property type="protein sequence ID" value="TDN56335.1"/>
    <property type="molecule type" value="Genomic_DNA"/>
</dbReference>
<sequence length="226" mass="25131">MDETTIGQLVGAELKARGVRPESFRQIAGRLLGLSILHREDSAIERQLYDDAVRIEGLLNDYFEAAGFRLFHERHQNYFRLYPPGARAPGLPDEDDAVVVEAVRARLSADFVATCLALRLLYNEGLRQGSINERNEALVTVEHLNATLTAHMRRSLPPKTAREKLFADLKRARLIDYRADPQVEDADALIAVRGTVLQFVADSAVDALLSQAQKPAPMPEETGDEA</sequence>